<reference evidence="2" key="1">
    <citation type="journal article" date="2019" name="Int. J. Syst. Evol. Microbiol.">
        <title>The Global Catalogue of Microorganisms (GCM) 10K type strain sequencing project: providing services to taxonomists for standard genome sequencing and annotation.</title>
        <authorList>
            <consortium name="The Broad Institute Genomics Platform"/>
            <consortium name="The Broad Institute Genome Sequencing Center for Infectious Disease"/>
            <person name="Wu L."/>
            <person name="Ma J."/>
        </authorList>
    </citation>
    <scope>NUCLEOTIDE SEQUENCE [LARGE SCALE GENOMIC DNA]</scope>
    <source>
        <strain evidence="2">NBRC 108894</strain>
    </source>
</reference>
<sequence length="184" mass="19643">MRVLERGQDAVHQLDGLGRRHGAAGDEVLEEGALDALHDDERHLHLDAARLAHRLFAGIEDAHDRRVRHPGRGLGLLPEPGAERRVVGEGGLQQLDRDLPAEAGIRAGIHVGHAAVTEQRPQPVASGDDADVGSHLLIGHAFLLDVRISVMGRSSASVASRQPIGMLSGLDTADCRPADPQLAW</sequence>
<proteinExistence type="predicted"/>
<protein>
    <submittedName>
        <fullName evidence="1">Uncharacterized protein</fullName>
    </submittedName>
</protein>
<comment type="caution">
    <text evidence="1">The sequence shown here is derived from an EMBL/GenBank/DDBJ whole genome shotgun (WGS) entry which is preliminary data.</text>
</comment>
<organism evidence="1 2">
    <name type="scientific">Pseudolysinimonas kribbensis</name>
    <dbReference type="NCBI Taxonomy" id="433641"/>
    <lineage>
        <taxon>Bacteria</taxon>
        <taxon>Bacillati</taxon>
        <taxon>Actinomycetota</taxon>
        <taxon>Actinomycetes</taxon>
        <taxon>Micrococcales</taxon>
        <taxon>Microbacteriaceae</taxon>
        <taxon>Pseudolysinimonas</taxon>
    </lineage>
</organism>
<accession>A0ABQ6K839</accession>
<keyword evidence="2" id="KW-1185">Reference proteome</keyword>
<dbReference type="EMBL" id="BSVB01000001">
    <property type="protein sequence ID" value="GMA95140.1"/>
    <property type="molecule type" value="Genomic_DNA"/>
</dbReference>
<name>A0ABQ6K839_9MICO</name>
<gene>
    <name evidence="1" type="ORF">GCM10025881_19640</name>
</gene>
<dbReference type="Proteomes" id="UP001157034">
    <property type="component" value="Unassembled WGS sequence"/>
</dbReference>
<evidence type="ECO:0000313" key="2">
    <source>
        <dbReference type="Proteomes" id="UP001157034"/>
    </source>
</evidence>
<evidence type="ECO:0000313" key="1">
    <source>
        <dbReference type="EMBL" id="GMA95140.1"/>
    </source>
</evidence>